<gene>
    <name evidence="2" type="ORF">KO353_16030</name>
</gene>
<organism evidence="2 3">
    <name type="scientific">Elioraea tepida</name>
    <dbReference type="NCBI Taxonomy" id="2843330"/>
    <lineage>
        <taxon>Bacteria</taxon>
        <taxon>Pseudomonadati</taxon>
        <taxon>Pseudomonadota</taxon>
        <taxon>Alphaproteobacteria</taxon>
        <taxon>Acetobacterales</taxon>
        <taxon>Elioraeaceae</taxon>
        <taxon>Elioraea</taxon>
    </lineage>
</organism>
<dbReference type="GO" id="GO:0016757">
    <property type="term" value="F:glycosyltransferase activity"/>
    <property type="evidence" value="ECO:0007669"/>
    <property type="project" value="UniProtKB-KW"/>
</dbReference>
<dbReference type="AlphaFoldDB" id="A0A975YJI9"/>
<dbReference type="KEGG" id="elio:KO353_16030"/>
<reference evidence="2" key="1">
    <citation type="submission" date="2021-06" db="EMBL/GenBank/DDBJ databases">
        <title>Elioraea tepida, sp. nov., a moderately thermophilic aerobic anoxygenic phototrophic bacterium isolated from an alkaline siliceous hot spring mat community in Yellowstone National Park, WY, USA.</title>
        <authorList>
            <person name="Saini M.K."/>
            <person name="Yoshida S."/>
            <person name="Sebastian A."/>
            <person name="Hirose S."/>
            <person name="Hara E."/>
            <person name="Tamaki H."/>
            <person name="Soulier N.T."/>
            <person name="Albert I."/>
            <person name="Hanada S."/>
            <person name="Bryant D.A."/>
            <person name="Tank M."/>
        </authorList>
    </citation>
    <scope>NUCLEOTIDE SEQUENCE</scope>
    <source>
        <strain evidence="2">MS-P2</strain>
    </source>
</reference>
<feature type="domain" description="Glycosyltransferase 2-like" evidence="1">
    <location>
        <begin position="8"/>
        <end position="117"/>
    </location>
</feature>
<evidence type="ECO:0000259" key="1">
    <source>
        <dbReference type="Pfam" id="PF00535"/>
    </source>
</evidence>
<keyword evidence="2" id="KW-0808">Transferase</keyword>
<name>A0A975YJI9_9PROT</name>
<dbReference type="RefSeq" id="WP_218285756.1">
    <property type="nucleotide sequence ID" value="NZ_CP076448.1"/>
</dbReference>
<dbReference type="EMBL" id="CP076448">
    <property type="protein sequence ID" value="QXM24699.1"/>
    <property type="molecule type" value="Genomic_DNA"/>
</dbReference>
<accession>A0A975YJI9</accession>
<dbReference type="EC" id="2.4.-.-" evidence="2"/>
<dbReference type="InterPro" id="IPR001173">
    <property type="entry name" value="Glyco_trans_2-like"/>
</dbReference>
<dbReference type="Pfam" id="PF00535">
    <property type="entry name" value="Glycos_transf_2"/>
    <property type="match status" value="1"/>
</dbReference>
<proteinExistence type="predicted"/>
<evidence type="ECO:0000313" key="3">
    <source>
        <dbReference type="Proteomes" id="UP000694001"/>
    </source>
</evidence>
<evidence type="ECO:0000313" key="2">
    <source>
        <dbReference type="EMBL" id="QXM24699.1"/>
    </source>
</evidence>
<sequence>MTLSIAIGIATRGRPAILAETIAELSRQTRAPEAILVCHVDEEDVGDLPARRPDIRFLKAEAGLPKQRNAILEAAREDVVLFLDDDFLAAPSYLEVLGRVLEARPDCVVATGTVIADGAKGPGISVEEGRAILAADIPPPDLLAAAPHFNGYGCNMAFRMAPVRAHRIRVDEALPLYAWYEDIDVTRRLAAYGTILRLAGARGVHLGAKAARTPGLRLGYSQVANPIYLARKGSFPWSHAIPSAARHCAINLVRSIAPEPHVDRWGRFRGNMLALWDLLRGRAHPGRILSL</sequence>
<keyword evidence="2" id="KW-0328">Glycosyltransferase</keyword>
<keyword evidence="3" id="KW-1185">Reference proteome</keyword>
<dbReference type="Proteomes" id="UP000694001">
    <property type="component" value="Chromosome"/>
</dbReference>
<protein>
    <submittedName>
        <fullName evidence="2">Glycosyltransferase</fullName>
        <ecNumber evidence="2">2.4.-.-</ecNumber>
    </submittedName>
</protein>
<dbReference type="CDD" id="cd00761">
    <property type="entry name" value="Glyco_tranf_GTA_type"/>
    <property type="match status" value="1"/>
</dbReference>